<feature type="transmembrane region" description="Helical" evidence="1">
    <location>
        <begin position="44"/>
        <end position="62"/>
    </location>
</feature>
<keyword evidence="1" id="KW-1133">Transmembrane helix</keyword>
<keyword evidence="1" id="KW-0472">Membrane</keyword>
<dbReference type="AlphaFoldDB" id="A0A5B8YNL6"/>
<gene>
    <name evidence="2" type="ORF">FK178_09025</name>
</gene>
<name>A0A5B8YNL6_9FLAO</name>
<dbReference type="KEGG" id="anp:FK178_09025"/>
<protein>
    <submittedName>
        <fullName evidence="2">PorT family protein</fullName>
    </submittedName>
</protein>
<proteinExistence type="predicted"/>
<dbReference type="OrthoDB" id="1113942at2"/>
<sequence length="429" mass="47179">MKENIDQLYNRKLKGVETPPPDDVWKNISSRLPQKETKKRAFPLWYKVGGVAAALALLFFIGNDVFTTSGNPDVQIVWEADPSAEIKKDLLPSDFSNNQISGTSKLLESLIIKNNNNSGSKVPSENKPAVNSKSGDAYFKELEEAPEFSLTPTSTYTFFEHNNVAFQEEMQEQQHLQQIIEEEIKTGNLATVQNEIDQPEDETVKNPKMLKRLSITPTAGAVYLDNMGSGNFIDNGFENNKSSGEVSMAYGVQLAYQLTDKIKIRSGVNKVDLSYNTRDINYSSALNAVALGGSGTLDNSAGMALSIAAPMAGNLNQRMGFIEIPLEFELALSDKKLGLNIIAGGSTLFLDNNMVSLNSPEFSTDLGQAQNLNSISYSANIGLGVNYSLSSRLLWNLEPVFKYQLNTFNNTAGVNPYYLGLYSGFSFKF</sequence>
<reference evidence="2 3" key="1">
    <citation type="submission" date="2019-08" db="EMBL/GenBank/DDBJ databases">
        <title>Antarcticibacterium arcticum sp. nov., a bacterium isolated from marine sediment of the Canadian Beaufort Sea.</title>
        <authorList>
            <person name="Lee Y.M."/>
            <person name="Baek K."/>
            <person name="Lee D.-H."/>
            <person name="Shin S.C."/>
            <person name="Jin Y.K."/>
            <person name="Park Y."/>
        </authorList>
    </citation>
    <scope>NUCLEOTIDE SEQUENCE [LARGE SCALE GENOMIC DNA]</scope>
    <source>
        <strain evidence="2 3">PAMC 28998</strain>
    </source>
</reference>
<evidence type="ECO:0000256" key="1">
    <source>
        <dbReference type="SAM" id="Phobius"/>
    </source>
</evidence>
<dbReference type="RefSeq" id="WP_146833801.1">
    <property type="nucleotide sequence ID" value="NZ_CP042476.1"/>
</dbReference>
<accession>A0A5B8YNL6</accession>
<evidence type="ECO:0000313" key="3">
    <source>
        <dbReference type="Proteomes" id="UP000321954"/>
    </source>
</evidence>
<dbReference type="EMBL" id="CP042476">
    <property type="protein sequence ID" value="QED37856.1"/>
    <property type="molecule type" value="Genomic_DNA"/>
</dbReference>
<dbReference type="Proteomes" id="UP000321954">
    <property type="component" value="Chromosome"/>
</dbReference>
<organism evidence="2 3">
    <name type="scientific">Antarcticibacterium arcticum</name>
    <dbReference type="NCBI Taxonomy" id="2585771"/>
    <lineage>
        <taxon>Bacteria</taxon>
        <taxon>Pseudomonadati</taxon>
        <taxon>Bacteroidota</taxon>
        <taxon>Flavobacteriia</taxon>
        <taxon>Flavobacteriales</taxon>
        <taxon>Flavobacteriaceae</taxon>
        <taxon>Antarcticibacterium</taxon>
    </lineage>
</organism>
<keyword evidence="1" id="KW-0812">Transmembrane</keyword>
<evidence type="ECO:0000313" key="2">
    <source>
        <dbReference type="EMBL" id="QED37856.1"/>
    </source>
</evidence>
<keyword evidence="3" id="KW-1185">Reference proteome</keyword>